<reference evidence="1" key="1">
    <citation type="submission" date="2021-01" db="EMBL/GenBank/DDBJ databases">
        <title>Intestinitalea alba gen. nov., sp. nov., a novel genus of the family Enterobacteriaceae, isolated from the gut of the plastic-eating mealworm Tenebrio molitor L.</title>
        <authorList>
            <person name="Yang Y."/>
        </authorList>
    </citation>
    <scope>NUCLEOTIDE SEQUENCE</scope>
    <source>
        <strain evidence="1">BIT-L3</strain>
    </source>
</reference>
<dbReference type="Proteomes" id="UP000659047">
    <property type="component" value="Unassembled WGS sequence"/>
</dbReference>
<keyword evidence="2" id="KW-1185">Reference proteome</keyword>
<protein>
    <submittedName>
        <fullName evidence="1">Host cell division inhibitor Icd-like protein</fullName>
    </submittedName>
</protein>
<dbReference type="EMBL" id="JAEPBH010000038">
    <property type="protein sequence ID" value="MBK4716394.1"/>
    <property type="molecule type" value="Genomic_DNA"/>
</dbReference>
<gene>
    <name evidence="1" type="ORF">JJB97_13870</name>
</gene>
<comment type="caution">
    <text evidence="1">The sequence shown here is derived from an EMBL/GenBank/DDBJ whole genome shotgun (WGS) entry which is preliminary data.</text>
</comment>
<dbReference type="NCBIfam" id="NF033153">
    <property type="entry name" value="phage_ICD_like"/>
    <property type="match status" value="1"/>
</dbReference>
<organism evidence="1 2">
    <name type="scientific">Tenebrionibacter intestinalis</name>
    <dbReference type="NCBI Taxonomy" id="2799638"/>
    <lineage>
        <taxon>Bacteria</taxon>
        <taxon>Pseudomonadati</taxon>
        <taxon>Pseudomonadota</taxon>
        <taxon>Gammaproteobacteria</taxon>
        <taxon>Enterobacterales</taxon>
        <taxon>Enterobacteriaceae</taxon>
        <taxon>Tenebrionibacter/Tenebrionicola group</taxon>
        <taxon>Tenebrionibacter</taxon>
    </lineage>
</organism>
<dbReference type="RefSeq" id="WP_238714595.1">
    <property type="nucleotide sequence ID" value="NZ_JAEPBH010000038.1"/>
</dbReference>
<proteinExistence type="predicted"/>
<evidence type="ECO:0000313" key="2">
    <source>
        <dbReference type="Proteomes" id="UP000659047"/>
    </source>
</evidence>
<dbReference type="AlphaFoldDB" id="A0A8K0V2Q7"/>
<accession>A0A8K0V2Q7</accession>
<sequence length="66" mass="7509">MAGTQHTQTHPKYQYRFMALLRADMTAAPCRLTIEATSEQEARQRLSGRYILSFAGCIPAQEVRHV</sequence>
<name>A0A8K0V2Q7_9ENTR</name>
<evidence type="ECO:0000313" key="1">
    <source>
        <dbReference type="EMBL" id="MBK4716394.1"/>
    </source>
</evidence>